<evidence type="ECO:0000256" key="1">
    <source>
        <dbReference type="SAM" id="MobiDB-lite"/>
    </source>
</evidence>
<sequence length="353" mass="36572">MSLSRFALAGSVSLALFALAGCGSTDVETPVVDETGRQPPAAPPEKAGDGEGKVYAVDKLFLGESDRTGAKKDDAWKEYGFNLDGKISDAGSTDLCQPFGTATPSLVYTDGNEGIDNSFGKNVLNIITAAEPNASLEVSNSISEGDFTIILQLDGLGADASYNPLTARLFVGASLGAAPAWDGNDEWPLVREFLNDPTDPTSSKVVFSDSYVADNTWVSGKNATLNLSIAVAGFNINLPIQNAVIAMDLSADHTGATNGTIAGVLPTEQLITELKKVIGAIQESLCSGTAAETIFNQIRQASDVLQDGTQDPSKTCDGISIGIGFSAKHIKLGPVAEPAAPAENPCEEAPSDG</sequence>
<evidence type="ECO:0000313" key="3">
    <source>
        <dbReference type="EMBL" id="EYF07884.1"/>
    </source>
</evidence>
<reference evidence="3 4" key="1">
    <citation type="submission" date="2013-05" db="EMBL/GenBank/DDBJ databases">
        <title>Genome assembly of Chondromyces apiculatus DSM 436.</title>
        <authorList>
            <person name="Sharma G."/>
            <person name="Khatri I."/>
            <person name="Kaur C."/>
            <person name="Mayilraj S."/>
            <person name="Subramanian S."/>
        </authorList>
    </citation>
    <scope>NUCLEOTIDE SEQUENCE [LARGE SCALE GENOMIC DNA]</scope>
    <source>
        <strain evidence="3 4">DSM 436</strain>
    </source>
</reference>
<dbReference type="EMBL" id="ASRX01000006">
    <property type="protein sequence ID" value="EYF07884.1"/>
    <property type="molecule type" value="Genomic_DNA"/>
</dbReference>
<comment type="caution">
    <text evidence="3">The sequence shown here is derived from an EMBL/GenBank/DDBJ whole genome shotgun (WGS) entry which is preliminary data.</text>
</comment>
<evidence type="ECO:0008006" key="5">
    <source>
        <dbReference type="Google" id="ProtNLM"/>
    </source>
</evidence>
<organism evidence="3 4">
    <name type="scientific">Chondromyces apiculatus DSM 436</name>
    <dbReference type="NCBI Taxonomy" id="1192034"/>
    <lineage>
        <taxon>Bacteria</taxon>
        <taxon>Pseudomonadati</taxon>
        <taxon>Myxococcota</taxon>
        <taxon>Polyangia</taxon>
        <taxon>Polyangiales</taxon>
        <taxon>Polyangiaceae</taxon>
        <taxon>Chondromyces</taxon>
    </lineage>
</organism>
<keyword evidence="2" id="KW-0732">Signal</keyword>
<evidence type="ECO:0000313" key="4">
    <source>
        <dbReference type="Proteomes" id="UP000019678"/>
    </source>
</evidence>
<gene>
    <name evidence="3" type="ORF">CAP_6906</name>
</gene>
<feature type="chain" id="PRO_5001500538" description="Lipoprotein" evidence="2">
    <location>
        <begin position="21"/>
        <end position="353"/>
    </location>
</feature>
<dbReference type="RefSeq" id="WP_044236681.1">
    <property type="nucleotide sequence ID" value="NZ_ASRX01000006.1"/>
</dbReference>
<dbReference type="AlphaFoldDB" id="A0A017TF62"/>
<dbReference type="OrthoDB" id="5495182at2"/>
<keyword evidence="4" id="KW-1185">Reference proteome</keyword>
<feature type="region of interest" description="Disordered" evidence="1">
    <location>
        <begin position="29"/>
        <end position="49"/>
    </location>
</feature>
<dbReference type="Proteomes" id="UP000019678">
    <property type="component" value="Unassembled WGS sequence"/>
</dbReference>
<accession>A0A017TF62</accession>
<feature type="signal peptide" evidence="2">
    <location>
        <begin position="1"/>
        <end position="20"/>
    </location>
</feature>
<dbReference type="PROSITE" id="PS51257">
    <property type="entry name" value="PROKAR_LIPOPROTEIN"/>
    <property type="match status" value="1"/>
</dbReference>
<name>A0A017TF62_9BACT</name>
<proteinExistence type="predicted"/>
<evidence type="ECO:0000256" key="2">
    <source>
        <dbReference type="SAM" id="SignalP"/>
    </source>
</evidence>
<protein>
    <recommendedName>
        <fullName evidence="5">Lipoprotein</fullName>
    </recommendedName>
</protein>